<dbReference type="GO" id="GO:0005764">
    <property type="term" value="C:lysosome"/>
    <property type="evidence" value="ECO:0007669"/>
    <property type="project" value="UniProtKB-SubCell"/>
</dbReference>
<feature type="transmembrane region" description="Helical" evidence="8">
    <location>
        <begin position="36"/>
        <end position="58"/>
    </location>
</feature>
<evidence type="ECO:0000256" key="8">
    <source>
        <dbReference type="SAM" id="Phobius"/>
    </source>
</evidence>
<feature type="domain" description="GH18" evidence="9">
    <location>
        <begin position="115"/>
        <end position="440"/>
    </location>
</feature>
<evidence type="ECO:0000256" key="3">
    <source>
        <dbReference type="ARBA" id="ARBA00009336"/>
    </source>
</evidence>
<evidence type="ECO:0000256" key="6">
    <source>
        <dbReference type="ARBA" id="ARBA00023228"/>
    </source>
</evidence>
<evidence type="ECO:0000313" key="11">
    <source>
        <dbReference type="Proteomes" id="UP000822688"/>
    </source>
</evidence>
<dbReference type="Pfam" id="PF00704">
    <property type="entry name" value="Glyco_hydro_18"/>
    <property type="match status" value="1"/>
</dbReference>
<keyword evidence="4" id="KW-0964">Secreted</keyword>
<evidence type="ECO:0000256" key="2">
    <source>
        <dbReference type="ARBA" id="ARBA00004613"/>
    </source>
</evidence>
<keyword evidence="8" id="KW-0812">Transmembrane</keyword>
<evidence type="ECO:0000256" key="1">
    <source>
        <dbReference type="ARBA" id="ARBA00004371"/>
    </source>
</evidence>
<comment type="similarity">
    <text evidence="3">Belongs to the glycosyl hydrolase 18 family.</text>
</comment>
<keyword evidence="8" id="KW-0472">Membrane</keyword>
<dbReference type="InterPro" id="IPR011583">
    <property type="entry name" value="Chitinase_II/V-like_cat"/>
</dbReference>
<reference evidence="10 11" key="1">
    <citation type="submission" date="2020-06" db="EMBL/GenBank/DDBJ databases">
        <title>WGS assembly of Ceratodon purpureus strain R40.</title>
        <authorList>
            <person name="Carey S.B."/>
            <person name="Jenkins J."/>
            <person name="Shu S."/>
            <person name="Lovell J.T."/>
            <person name="Sreedasyam A."/>
            <person name="Maumus F."/>
            <person name="Tiley G.P."/>
            <person name="Fernandez-Pozo N."/>
            <person name="Barry K."/>
            <person name="Chen C."/>
            <person name="Wang M."/>
            <person name="Lipzen A."/>
            <person name="Daum C."/>
            <person name="Saski C.A."/>
            <person name="Payton A.C."/>
            <person name="Mcbreen J.C."/>
            <person name="Conrad R.E."/>
            <person name="Kollar L.M."/>
            <person name="Olsson S."/>
            <person name="Huttunen S."/>
            <person name="Landis J.B."/>
            <person name="Wickett N.J."/>
            <person name="Johnson M.G."/>
            <person name="Rensing S.A."/>
            <person name="Grimwood J."/>
            <person name="Schmutz J."/>
            <person name="Mcdaniel S.F."/>
        </authorList>
    </citation>
    <scope>NUCLEOTIDE SEQUENCE [LARGE SCALE GENOMIC DNA]</scope>
    <source>
        <strain evidence="10 11">R40</strain>
    </source>
</reference>
<dbReference type="PANTHER" id="PTHR46066">
    <property type="entry name" value="CHITINASE DOMAIN-CONTAINING PROTEIN 1 FAMILY MEMBER"/>
    <property type="match status" value="1"/>
</dbReference>
<dbReference type="CDD" id="cd02876">
    <property type="entry name" value="GH18_SI-CLP"/>
    <property type="match status" value="1"/>
</dbReference>
<evidence type="ECO:0000256" key="7">
    <source>
        <dbReference type="ARBA" id="ARBA00040976"/>
    </source>
</evidence>
<dbReference type="SMART" id="SM00636">
    <property type="entry name" value="Glyco_18"/>
    <property type="match status" value="1"/>
</dbReference>
<dbReference type="GO" id="GO:0070492">
    <property type="term" value="F:oligosaccharide binding"/>
    <property type="evidence" value="ECO:0007669"/>
    <property type="project" value="TreeGrafter"/>
</dbReference>
<dbReference type="GO" id="GO:0005576">
    <property type="term" value="C:extracellular region"/>
    <property type="evidence" value="ECO:0007669"/>
    <property type="project" value="UniProtKB-SubCell"/>
</dbReference>
<organism evidence="10 11">
    <name type="scientific">Ceratodon purpureus</name>
    <name type="common">Fire moss</name>
    <name type="synonym">Dicranum purpureum</name>
    <dbReference type="NCBI Taxonomy" id="3225"/>
    <lineage>
        <taxon>Eukaryota</taxon>
        <taxon>Viridiplantae</taxon>
        <taxon>Streptophyta</taxon>
        <taxon>Embryophyta</taxon>
        <taxon>Bryophyta</taxon>
        <taxon>Bryophytina</taxon>
        <taxon>Bryopsida</taxon>
        <taxon>Dicranidae</taxon>
        <taxon>Pseudoditrichales</taxon>
        <taxon>Ditrichaceae</taxon>
        <taxon>Ceratodon</taxon>
    </lineage>
</organism>
<dbReference type="AlphaFoldDB" id="A0A8T0GDG0"/>
<dbReference type="Gene3D" id="3.20.20.80">
    <property type="entry name" value="Glycosidases"/>
    <property type="match status" value="1"/>
</dbReference>
<keyword evidence="8" id="KW-1133">Transmembrane helix</keyword>
<dbReference type="InterPro" id="IPR017853">
    <property type="entry name" value="GH"/>
</dbReference>
<gene>
    <name evidence="10" type="ORF">KC19_11G008800</name>
</gene>
<evidence type="ECO:0000259" key="9">
    <source>
        <dbReference type="PROSITE" id="PS51910"/>
    </source>
</evidence>
<dbReference type="GO" id="GO:0012505">
    <property type="term" value="C:endomembrane system"/>
    <property type="evidence" value="ECO:0007669"/>
    <property type="project" value="TreeGrafter"/>
</dbReference>
<evidence type="ECO:0000313" key="10">
    <source>
        <dbReference type="EMBL" id="KAG0555858.1"/>
    </source>
</evidence>
<proteinExistence type="inferred from homology"/>
<comment type="subcellular location">
    <subcellularLocation>
        <location evidence="1">Lysosome</location>
    </subcellularLocation>
    <subcellularLocation>
        <location evidence="2">Secreted</location>
    </subcellularLocation>
</comment>
<dbReference type="FunFam" id="3.10.50.10:FF:000002">
    <property type="entry name" value="Chitinase domain-containing protein 1"/>
    <property type="match status" value="1"/>
</dbReference>
<keyword evidence="5" id="KW-0732">Signal</keyword>
<evidence type="ECO:0000256" key="4">
    <source>
        <dbReference type="ARBA" id="ARBA00022525"/>
    </source>
</evidence>
<dbReference type="GO" id="GO:0005975">
    <property type="term" value="P:carbohydrate metabolic process"/>
    <property type="evidence" value="ECO:0007669"/>
    <property type="project" value="InterPro"/>
</dbReference>
<dbReference type="Gene3D" id="3.10.50.10">
    <property type="match status" value="1"/>
</dbReference>
<protein>
    <recommendedName>
        <fullName evidence="7">Chitinase domain-containing protein 1</fullName>
    </recommendedName>
</protein>
<name>A0A8T0GDG0_CERPU</name>
<dbReference type="InterPro" id="IPR001223">
    <property type="entry name" value="Glyco_hydro18_cat"/>
</dbReference>
<dbReference type="SUPFAM" id="SSF51445">
    <property type="entry name" value="(Trans)glycosidases"/>
    <property type="match status" value="1"/>
</dbReference>
<comment type="caution">
    <text evidence="10">The sequence shown here is derived from an EMBL/GenBank/DDBJ whole genome shotgun (WGS) entry which is preliminary data.</text>
</comment>
<keyword evidence="6" id="KW-0458">Lysosome</keyword>
<dbReference type="PANTHER" id="PTHR46066:SF2">
    <property type="entry name" value="CHITINASE DOMAIN-CONTAINING PROTEIN 1"/>
    <property type="match status" value="1"/>
</dbReference>
<dbReference type="PROSITE" id="PS51910">
    <property type="entry name" value="GH18_2"/>
    <property type="match status" value="1"/>
</dbReference>
<evidence type="ECO:0000256" key="5">
    <source>
        <dbReference type="ARBA" id="ARBA00022729"/>
    </source>
</evidence>
<dbReference type="GO" id="GO:0008061">
    <property type="term" value="F:chitin binding"/>
    <property type="evidence" value="ECO:0007669"/>
    <property type="project" value="InterPro"/>
</dbReference>
<dbReference type="InterPro" id="IPR029070">
    <property type="entry name" value="Chitinase_insertion_sf"/>
</dbReference>
<dbReference type="Proteomes" id="UP000822688">
    <property type="component" value="Chromosome 11"/>
</dbReference>
<keyword evidence="11" id="KW-1185">Reference proteome</keyword>
<sequence>MLSAGRRRRGAGVAAGGSGVDARFIGRKRRHKAEEWHTLGLLFAFVFLLAALCGLVLWQHPPSVAPVDEGPDVELGVAESSVHERGLVARNVSWDSIVAEHGRPWRDSGHRHFLNSVLVYVTPWNSLGYDMAKKFRAKFTHVSPVWYQLKRGKDGLELLGRHDVDRQWIADVRQNGSPMIVPRVVLEGWPLDMLLDPAEQKQAIDFIANECKDMEYDGIVLESWTTWGAFNILDKPNLRQKALELVHALGTTLHSMKTSNAGIEERSMQLHLVIPPPTEHKRDARSFTRADMTVLGNSIDGLSVMTYDFSGPNRPGPNAPAPWIDSTLQNLRATYENNDAAPEVLLGLNFYGNDFTLPQGGGPIIGHQYVALLDKHKPSISWDEESAEHYFLYDGDDAKHVVFYPTLASISARLNTAMDVGSGLSIWEIGQGLEYFFDLL</sequence>
<accession>A0A8T0GDG0</accession>
<dbReference type="EMBL" id="CM026432">
    <property type="protein sequence ID" value="KAG0555858.1"/>
    <property type="molecule type" value="Genomic_DNA"/>
</dbReference>